<name>A0A7S6NYA8_9PHYC</name>
<organism evidence="1">
    <name type="scientific">Bathycoccus sp. RCC716 virus 2</name>
    <dbReference type="NCBI Taxonomy" id="2530039"/>
    <lineage>
        <taxon>Viruses</taxon>
        <taxon>Varidnaviria</taxon>
        <taxon>Bamfordvirae</taxon>
        <taxon>Nucleocytoviricota</taxon>
        <taxon>Megaviricetes</taxon>
        <taxon>Algavirales</taxon>
        <taxon>Phycodnaviridae</taxon>
        <taxon>Prasinovirus</taxon>
    </lineage>
</organism>
<protein>
    <submittedName>
        <fullName evidence="1">Uncharacterized protein</fullName>
    </submittedName>
</protein>
<sequence>MKFATIIVTRSKSCSVKTLHTILRFNLLCMQNRGTENEVVFVNDDPYEKCEIIQKYIKTHDRIFFIDFGIAVDDLSLSKCFDKYEGIGGVVFPAVLEGIDWDMFKDKVNKNSKEPIEQMGLNFDTEVGNKVSDGMYNVLKTSSKCWVLMCKNVSKHIKDKKYGVCKVYPRMDVMFSKFKESGVKIHAYTKAKLTMTYSHECISNILNATGVKSN</sequence>
<accession>A0A7S6NYA8</accession>
<evidence type="ECO:0000313" key="1">
    <source>
        <dbReference type="EMBL" id="QOR60387.1"/>
    </source>
</evidence>
<dbReference type="EMBL" id="MK522038">
    <property type="protein sequence ID" value="QOR60387.1"/>
    <property type="molecule type" value="Genomic_DNA"/>
</dbReference>
<proteinExistence type="predicted"/>
<reference evidence="1" key="1">
    <citation type="submission" date="2019-02" db="EMBL/GenBank/DDBJ databases">
        <authorList>
            <person name="Bachy C."/>
            <person name="Yung C.-M."/>
            <person name="Roux S."/>
            <person name="Sullivan M.B."/>
            <person name="Worden A.Z."/>
        </authorList>
    </citation>
    <scope>NUCLEOTIDE SEQUENCE</scope>
    <source>
        <strain evidence="1">BII-V2</strain>
    </source>
</reference>